<reference evidence="1" key="1">
    <citation type="submission" date="2014-09" db="EMBL/GenBank/DDBJ databases">
        <authorList>
            <person name="Magalhaes I.L.F."/>
            <person name="Oliveira U."/>
            <person name="Santos F.R."/>
            <person name="Vidigal T.H.D.A."/>
            <person name="Brescovit A.D."/>
            <person name="Santos A.J."/>
        </authorList>
    </citation>
    <scope>NUCLEOTIDE SEQUENCE</scope>
    <source>
        <tissue evidence="1">Shoot tissue taken approximately 20 cm above the soil surface</tissue>
    </source>
</reference>
<protein>
    <submittedName>
        <fullName evidence="1">Uncharacterized protein</fullName>
    </submittedName>
</protein>
<sequence length="56" mass="6777">MWRNREPKPPHQYSRISMDQRYADRFYHCLTALAPCWQKSKLSRGDSRKHQGWASI</sequence>
<dbReference type="AlphaFoldDB" id="A0A0A9C3N0"/>
<proteinExistence type="predicted"/>
<name>A0A0A9C3N0_ARUDO</name>
<organism evidence="1">
    <name type="scientific">Arundo donax</name>
    <name type="common">Giant reed</name>
    <name type="synonym">Donax arundinaceus</name>
    <dbReference type="NCBI Taxonomy" id="35708"/>
    <lineage>
        <taxon>Eukaryota</taxon>
        <taxon>Viridiplantae</taxon>
        <taxon>Streptophyta</taxon>
        <taxon>Embryophyta</taxon>
        <taxon>Tracheophyta</taxon>
        <taxon>Spermatophyta</taxon>
        <taxon>Magnoliopsida</taxon>
        <taxon>Liliopsida</taxon>
        <taxon>Poales</taxon>
        <taxon>Poaceae</taxon>
        <taxon>PACMAD clade</taxon>
        <taxon>Arundinoideae</taxon>
        <taxon>Arundineae</taxon>
        <taxon>Arundo</taxon>
    </lineage>
</organism>
<reference evidence="1" key="2">
    <citation type="journal article" date="2015" name="Data Brief">
        <title>Shoot transcriptome of the giant reed, Arundo donax.</title>
        <authorList>
            <person name="Barrero R.A."/>
            <person name="Guerrero F.D."/>
            <person name="Moolhuijzen P."/>
            <person name="Goolsby J.A."/>
            <person name="Tidwell J."/>
            <person name="Bellgard S.E."/>
            <person name="Bellgard M.I."/>
        </authorList>
    </citation>
    <scope>NUCLEOTIDE SEQUENCE</scope>
    <source>
        <tissue evidence="1">Shoot tissue taken approximately 20 cm above the soil surface</tissue>
    </source>
</reference>
<evidence type="ECO:0000313" key="1">
    <source>
        <dbReference type="EMBL" id="JAD66107.1"/>
    </source>
</evidence>
<accession>A0A0A9C3N0</accession>
<dbReference type="EMBL" id="GBRH01231788">
    <property type="protein sequence ID" value="JAD66107.1"/>
    <property type="molecule type" value="Transcribed_RNA"/>
</dbReference>